<gene>
    <name evidence="2" type="ORF">SAMN04488588_1809</name>
</gene>
<organism evidence="2 3">
    <name type="scientific">Geotoga petraea</name>
    <dbReference type="NCBI Taxonomy" id="28234"/>
    <lineage>
        <taxon>Bacteria</taxon>
        <taxon>Thermotogati</taxon>
        <taxon>Thermotogota</taxon>
        <taxon>Thermotogae</taxon>
        <taxon>Petrotogales</taxon>
        <taxon>Petrotogaceae</taxon>
        <taxon>Geotoga</taxon>
    </lineage>
</organism>
<keyword evidence="3" id="KW-1185">Reference proteome</keyword>
<protein>
    <submittedName>
        <fullName evidence="2">Diamine N-acetyltransferase</fullName>
    </submittedName>
</protein>
<dbReference type="SUPFAM" id="SSF55729">
    <property type="entry name" value="Acyl-CoA N-acyltransferases (Nat)"/>
    <property type="match status" value="1"/>
</dbReference>
<proteinExistence type="predicted"/>
<dbReference type="InterPro" id="IPR016181">
    <property type="entry name" value="Acyl_CoA_acyltransferase"/>
</dbReference>
<dbReference type="GO" id="GO:0016747">
    <property type="term" value="F:acyltransferase activity, transferring groups other than amino-acyl groups"/>
    <property type="evidence" value="ECO:0007669"/>
    <property type="project" value="InterPro"/>
</dbReference>
<name>A0A1G6PHP1_9BACT</name>
<dbReference type="RefSeq" id="WP_091405027.1">
    <property type="nucleotide sequence ID" value="NZ_FMYV01000008.1"/>
</dbReference>
<evidence type="ECO:0000313" key="2">
    <source>
        <dbReference type="EMBL" id="SDC79511.1"/>
    </source>
</evidence>
<dbReference type="Gene3D" id="3.40.630.30">
    <property type="match status" value="1"/>
</dbReference>
<dbReference type="EMBL" id="FMYV01000008">
    <property type="protein sequence ID" value="SDC79511.1"/>
    <property type="molecule type" value="Genomic_DNA"/>
</dbReference>
<dbReference type="Pfam" id="PF13302">
    <property type="entry name" value="Acetyltransf_3"/>
    <property type="match status" value="1"/>
</dbReference>
<dbReference type="PROSITE" id="PS51186">
    <property type="entry name" value="GNAT"/>
    <property type="match status" value="1"/>
</dbReference>
<reference evidence="2 3" key="1">
    <citation type="submission" date="2016-10" db="EMBL/GenBank/DDBJ databases">
        <authorList>
            <person name="de Groot N.N."/>
        </authorList>
    </citation>
    <scope>NUCLEOTIDE SEQUENCE [LARGE SCALE GENOMIC DNA]</scope>
    <source>
        <strain evidence="2 3">WG14</strain>
    </source>
</reference>
<evidence type="ECO:0000259" key="1">
    <source>
        <dbReference type="PROSITE" id="PS51186"/>
    </source>
</evidence>
<dbReference type="AlphaFoldDB" id="A0A1G6PHP1"/>
<dbReference type="InterPro" id="IPR000182">
    <property type="entry name" value="GNAT_dom"/>
</dbReference>
<accession>A0A1G6PHP1</accession>
<sequence length="176" mass="21259">MNKIRLRDLKISDIDYMREFVENDEISKNFVFTRYPYSKEKMISFIKSSWEDKNNVHYAITDENDNYIGTVSLKNINYIDKNAEYAIVIRKKYWGQKIALKATDKILFYGFNTLNLEKIYLNVLSNNIRAINFYEKYGFKKEGVFKNHIYHFGKYVDMEWYAFFKDDFNITKEVKS</sequence>
<dbReference type="Proteomes" id="UP000199322">
    <property type="component" value="Unassembled WGS sequence"/>
</dbReference>
<feature type="domain" description="N-acetyltransferase" evidence="1">
    <location>
        <begin position="4"/>
        <end position="159"/>
    </location>
</feature>
<dbReference type="STRING" id="28234.SAMN04488588_1809"/>
<dbReference type="PANTHER" id="PTHR43415:SF3">
    <property type="entry name" value="GNAT-FAMILY ACETYLTRANSFERASE"/>
    <property type="match status" value="1"/>
</dbReference>
<keyword evidence="2" id="KW-0808">Transferase</keyword>
<dbReference type="PANTHER" id="PTHR43415">
    <property type="entry name" value="SPERMIDINE N(1)-ACETYLTRANSFERASE"/>
    <property type="match status" value="1"/>
</dbReference>
<evidence type="ECO:0000313" key="3">
    <source>
        <dbReference type="Proteomes" id="UP000199322"/>
    </source>
</evidence>